<dbReference type="Proteomes" id="UP000245839">
    <property type="component" value="Unassembled WGS sequence"/>
</dbReference>
<evidence type="ECO:0000313" key="3">
    <source>
        <dbReference type="Proteomes" id="UP000245839"/>
    </source>
</evidence>
<dbReference type="OrthoDB" id="7769526at2"/>
<gene>
    <name evidence="1" type="ORF">BCF38_111118</name>
    <name evidence="2" type="ORF">SAMN05421539_111118</name>
</gene>
<dbReference type="EMBL" id="UETC01000011">
    <property type="protein sequence ID" value="SSA49950.1"/>
    <property type="molecule type" value="Genomic_DNA"/>
</dbReference>
<evidence type="ECO:0000313" key="4">
    <source>
        <dbReference type="Proteomes" id="UP000251571"/>
    </source>
</evidence>
<dbReference type="Proteomes" id="UP000251571">
    <property type="component" value="Unassembled WGS sequence"/>
</dbReference>
<evidence type="ECO:0000313" key="1">
    <source>
        <dbReference type="EMBL" id="PWJ15101.1"/>
    </source>
</evidence>
<dbReference type="EMBL" id="QGDJ01000011">
    <property type="protein sequence ID" value="PWJ15101.1"/>
    <property type="molecule type" value="Genomic_DNA"/>
</dbReference>
<reference evidence="2 4" key="1">
    <citation type="submission" date="2016-10" db="EMBL/GenBank/DDBJ databases">
        <authorList>
            <person name="Cai Z."/>
        </authorList>
    </citation>
    <scope>NUCLEOTIDE SEQUENCE [LARGE SCALE GENOMIC DNA]</scope>
    <source>
        <strain evidence="2 4">DSM 25227</strain>
    </source>
</reference>
<dbReference type="InterPro" id="IPR036514">
    <property type="entry name" value="SGNH_hydro_sf"/>
</dbReference>
<dbReference type="AlphaFoldDB" id="A0A2Y9B0D9"/>
<sequence>MRKGKSIIVIGGSNSVKPSGWTKELANRAVWASDGYALRNLSAGANSSLMGLSRLIEGPLPQPDENPVVVWEYAINDVVNLGYEDRMTCEVLLANVERIVRECLHRGLAFVPLVLREHDALTGDLAANYYAGLARLFAHYDLVVADATERLLALVDGSAEALYSDPLHFRARRPSRTIANCVIRAVQEARPPASVPPLHLERDVSHVFLDRFEGVERRTFTNSLLSIDYHMVGEGPALADPLEVDARLLGVAGLCYLRAGPIAVMARRNTVHLMTSPRAGKINPQLRLVPVESLLGEGLPVPAGARVGVQYSGAVRSHAASNFLPSRPGQQLEAKFGLQGLLLEVPAAPPEQLEAVPQQG</sequence>
<dbReference type="Gene3D" id="3.40.50.1110">
    <property type="entry name" value="SGNH hydrolase"/>
    <property type="match status" value="1"/>
</dbReference>
<evidence type="ECO:0000313" key="2">
    <source>
        <dbReference type="EMBL" id="SSA49950.1"/>
    </source>
</evidence>
<accession>A0A2Y9B0D9</accession>
<reference evidence="1 3" key="2">
    <citation type="submission" date="2018-03" db="EMBL/GenBank/DDBJ databases">
        <title>Genomic Encyclopedia of Archaeal and Bacterial Type Strains, Phase II (KMG-II): from individual species to whole genera.</title>
        <authorList>
            <person name="Goeker M."/>
        </authorList>
    </citation>
    <scope>NUCLEOTIDE SEQUENCE [LARGE SCALE GENOMIC DNA]</scope>
    <source>
        <strain evidence="1 3">DSM 25227</strain>
    </source>
</reference>
<keyword evidence="3" id="KW-1185">Reference proteome</keyword>
<dbReference type="SUPFAM" id="SSF52266">
    <property type="entry name" value="SGNH hydrolase"/>
    <property type="match status" value="1"/>
</dbReference>
<protein>
    <submittedName>
        <fullName evidence="2">Uncharacterized protein</fullName>
    </submittedName>
</protein>
<dbReference type="RefSeq" id="WP_109565702.1">
    <property type="nucleotide sequence ID" value="NZ_QGDJ01000011.1"/>
</dbReference>
<dbReference type="GO" id="GO:0016788">
    <property type="term" value="F:hydrolase activity, acting on ester bonds"/>
    <property type="evidence" value="ECO:0007669"/>
    <property type="project" value="UniProtKB-ARBA"/>
</dbReference>
<organism evidence="2 4">
    <name type="scientific">Jannaschia seohaensis</name>
    <dbReference type="NCBI Taxonomy" id="475081"/>
    <lineage>
        <taxon>Bacteria</taxon>
        <taxon>Pseudomonadati</taxon>
        <taxon>Pseudomonadota</taxon>
        <taxon>Alphaproteobacteria</taxon>
        <taxon>Rhodobacterales</taxon>
        <taxon>Roseobacteraceae</taxon>
        <taxon>Jannaschia</taxon>
    </lineage>
</organism>
<proteinExistence type="predicted"/>
<dbReference type="CDD" id="cd00229">
    <property type="entry name" value="SGNH_hydrolase"/>
    <property type="match status" value="1"/>
</dbReference>
<name>A0A2Y9B0D9_9RHOB</name>